<reference evidence="2 3" key="1">
    <citation type="submission" date="2019-03" db="EMBL/GenBank/DDBJ databases">
        <title>Genomic Encyclopedia of Type Strains, Phase IV (KMG-IV): sequencing the most valuable type-strain genomes for metagenomic binning, comparative biology and taxonomic classification.</title>
        <authorList>
            <person name="Goeker M."/>
        </authorList>
    </citation>
    <scope>NUCLEOTIDE SEQUENCE [LARGE SCALE GENOMIC DNA]</scope>
    <source>
        <strain evidence="2 3">DSM 45934</strain>
    </source>
</reference>
<proteinExistence type="predicted"/>
<dbReference type="GO" id="GO:0016020">
    <property type="term" value="C:membrane"/>
    <property type="evidence" value="ECO:0007669"/>
    <property type="project" value="TreeGrafter"/>
</dbReference>
<evidence type="ECO:0000313" key="3">
    <source>
        <dbReference type="Proteomes" id="UP000295680"/>
    </source>
</evidence>
<protein>
    <submittedName>
        <fullName evidence="2">Pimeloyl-ACP methyl ester carboxylesterase</fullName>
    </submittedName>
</protein>
<dbReference type="InterPro" id="IPR000073">
    <property type="entry name" value="AB_hydrolase_1"/>
</dbReference>
<dbReference type="PANTHER" id="PTHR43798">
    <property type="entry name" value="MONOACYLGLYCEROL LIPASE"/>
    <property type="match status" value="1"/>
</dbReference>
<dbReference type="GO" id="GO:0003824">
    <property type="term" value="F:catalytic activity"/>
    <property type="evidence" value="ECO:0007669"/>
    <property type="project" value="UniProtKB-ARBA"/>
</dbReference>
<organism evidence="2 3">
    <name type="scientific">Actinocrispum wychmicini</name>
    <dbReference type="NCBI Taxonomy" id="1213861"/>
    <lineage>
        <taxon>Bacteria</taxon>
        <taxon>Bacillati</taxon>
        <taxon>Actinomycetota</taxon>
        <taxon>Actinomycetes</taxon>
        <taxon>Pseudonocardiales</taxon>
        <taxon>Pseudonocardiaceae</taxon>
        <taxon>Actinocrispum</taxon>
    </lineage>
</organism>
<dbReference type="AlphaFoldDB" id="A0A4R2JHV0"/>
<dbReference type="Proteomes" id="UP000295680">
    <property type="component" value="Unassembled WGS sequence"/>
</dbReference>
<gene>
    <name evidence="2" type="ORF">EV192_105725</name>
</gene>
<dbReference type="EMBL" id="SLWS01000005">
    <property type="protein sequence ID" value="TCO58654.1"/>
    <property type="molecule type" value="Genomic_DNA"/>
</dbReference>
<dbReference type="SUPFAM" id="SSF53474">
    <property type="entry name" value="alpha/beta-Hydrolases"/>
    <property type="match status" value="1"/>
</dbReference>
<keyword evidence="3" id="KW-1185">Reference proteome</keyword>
<accession>A0A4R2JHV0</accession>
<sequence length="330" mass="35874">MHTGCMSLTSVRPPMVTVPLSDAPRPALDLTRLPWPGEHVEAGGHRLHIRRTPGPTDDTAVFVHGLGGSSLNWTDLAGQLSEHAQGIAVDLPGAGYSQPPDGYSFDLSAHADVVAEFVRGMGLGPVHLFGNSLGGAVSMLLAARHPDLVRTLTLISPAVPDLRPFPTRMSDPRIPFAMMPVIGPRFRRRLAALTPMQRAHQLVRLCFADPGMVPPHRMAETAAEFAARARIPWAGAALGMMTLGLFRAWLTPPSQSLWRIVPKITAPTLVVWGTEDKLVTVRKAPRTARLLPRGRLLVLPRTGHVAQIERPETVARAALGMWETVAEDRW</sequence>
<evidence type="ECO:0000313" key="2">
    <source>
        <dbReference type="EMBL" id="TCO58654.1"/>
    </source>
</evidence>
<name>A0A4R2JHV0_9PSEU</name>
<feature type="domain" description="AB hydrolase-1" evidence="1">
    <location>
        <begin position="61"/>
        <end position="311"/>
    </location>
</feature>
<dbReference type="InterPro" id="IPR029058">
    <property type="entry name" value="AB_hydrolase_fold"/>
</dbReference>
<dbReference type="OrthoDB" id="9801162at2"/>
<dbReference type="Gene3D" id="3.40.50.1820">
    <property type="entry name" value="alpha/beta hydrolase"/>
    <property type="match status" value="1"/>
</dbReference>
<dbReference type="InterPro" id="IPR050266">
    <property type="entry name" value="AB_hydrolase_sf"/>
</dbReference>
<evidence type="ECO:0000259" key="1">
    <source>
        <dbReference type="Pfam" id="PF00561"/>
    </source>
</evidence>
<dbReference type="PRINTS" id="PR00111">
    <property type="entry name" value="ABHYDROLASE"/>
</dbReference>
<comment type="caution">
    <text evidence="2">The sequence shown here is derived from an EMBL/GenBank/DDBJ whole genome shotgun (WGS) entry which is preliminary data.</text>
</comment>
<dbReference type="Pfam" id="PF00561">
    <property type="entry name" value="Abhydrolase_1"/>
    <property type="match status" value="1"/>
</dbReference>
<dbReference type="PANTHER" id="PTHR43798:SF33">
    <property type="entry name" value="HYDROLASE, PUTATIVE (AFU_ORTHOLOGUE AFUA_2G14860)-RELATED"/>
    <property type="match status" value="1"/>
</dbReference>